<accession>A0AAV4GVF9</accession>
<gene>
    <name evidence="1" type="ORF">ElyMa_004280100</name>
</gene>
<dbReference type="AlphaFoldDB" id="A0AAV4GVF9"/>
<evidence type="ECO:0000313" key="2">
    <source>
        <dbReference type="Proteomes" id="UP000762676"/>
    </source>
</evidence>
<keyword evidence="2" id="KW-1185">Reference proteome</keyword>
<organism evidence="1 2">
    <name type="scientific">Elysia marginata</name>
    <dbReference type="NCBI Taxonomy" id="1093978"/>
    <lineage>
        <taxon>Eukaryota</taxon>
        <taxon>Metazoa</taxon>
        <taxon>Spiralia</taxon>
        <taxon>Lophotrochozoa</taxon>
        <taxon>Mollusca</taxon>
        <taxon>Gastropoda</taxon>
        <taxon>Heterobranchia</taxon>
        <taxon>Euthyneura</taxon>
        <taxon>Panpulmonata</taxon>
        <taxon>Sacoglossa</taxon>
        <taxon>Placobranchoidea</taxon>
        <taxon>Plakobranchidae</taxon>
        <taxon>Elysia</taxon>
    </lineage>
</organism>
<protein>
    <submittedName>
        <fullName evidence="1">Craniofacial development protein 2-like</fullName>
    </submittedName>
</protein>
<reference evidence="1 2" key="1">
    <citation type="journal article" date="2021" name="Elife">
        <title>Chloroplast acquisition without the gene transfer in kleptoplastic sea slugs, Plakobranchus ocellatus.</title>
        <authorList>
            <person name="Maeda T."/>
            <person name="Takahashi S."/>
            <person name="Yoshida T."/>
            <person name="Shimamura S."/>
            <person name="Takaki Y."/>
            <person name="Nagai Y."/>
            <person name="Toyoda A."/>
            <person name="Suzuki Y."/>
            <person name="Arimoto A."/>
            <person name="Ishii H."/>
            <person name="Satoh N."/>
            <person name="Nishiyama T."/>
            <person name="Hasebe M."/>
            <person name="Maruyama T."/>
            <person name="Minagawa J."/>
            <person name="Obokata J."/>
            <person name="Shigenobu S."/>
        </authorList>
    </citation>
    <scope>NUCLEOTIDE SEQUENCE [LARGE SCALE GENOMIC DNA]</scope>
</reference>
<evidence type="ECO:0000313" key="1">
    <source>
        <dbReference type="EMBL" id="GFR89494.1"/>
    </source>
</evidence>
<dbReference type="SUPFAM" id="SSF56219">
    <property type="entry name" value="DNase I-like"/>
    <property type="match status" value="1"/>
</dbReference>
<proteinExistence type="predicted"/>
<sequence length="142" mass="15605">MGYWPVNERIILCKFEAKPFNIVIMQVYAPTSDYPDEKIAAFYDDVSKTLKQAKSSDVVIVMGDFNAKVGNTAMSKSIGRYGLGTSNERGERVEELRRRLHSASGTGLTQVGMASCQPAFSPSASGLAIYRLRSVVYPSDIL</sequence>
<dbReference type="EMBL" id="BMAT01008630">
    <property type="protein sequence ID" value="GFR89494.1"/>
    <property type="molecule type" value="Genomic_DNA"/>
</dbReference>
<dbReference type="InterPro" id="IPR036691">
    <property type="entry name" value="Endo/exonu/phosph_ase_sf"/>
</dbReference>
<dbReference type="Proteomes" id="UP000762676">
    <property type="component" value="Unassembled WGS sequence"/>
</dbReference>
<name>A0AAV4GVF9_9GAST</name>
<dbReference type="Gene3D" id="3.60.10.10">
    <property type="entry name" value="Endonuclease/exonuclease/phosphatase"/>
    <property type="match status" value="1"/>
</dbReference>
<comment type="caution">
    <text evidence="1">The sequence shown here is derived from an EMBL/GenBank/DDBJ whole genome shotgun (WGS) entry which is preliminary data.</text>
</comment>